<feature type="signal peptide" evidence="1">
    <location>
        <begin position="1"/>
        <end position="20"/>
    </location>
</feature>
<protein>
    <recommendedName>
        <fullName evidence="4">Porin</fullName>
    </recommendedName>
</protein>
<name>A0A2M9ZU46_9LEPT</name>
<comment type="caution">
    <text evidence="2">The sequence shown here is derived from an EMBL/GenBank/DDBJ whole genome shotgun (WGS) entry which is preliminary data.</text>
</comment>
<dbReference type="AlphaFoldDB" id="A0A2M9ZU46"/>
<accession>A0A2M9ZU46</accession>
<evidence type="ECO:0000256" key="1">
    <source>
        <dbReference type="SAM" id="SignalP"/>
    </source>
</evidence>
<feature type="chain" id="PRO_5014689900" description="Porin" evidence="1">
    <location>
        <begin position="21"/>
        <end position="334"/>
    </location>
</feature>
<proteinExistence type="predicted"/>
<keyword evidence="3" id="KW-1185">Reference proteome</keyword>
<keyword evidence="1" id="KW-0732">Signal</keyword>
<dbReference type="OrthoDB" id="320652at2"/>
<dbReference type="EMBL" id="NPEA01000011">
    <property type="protein sequence ID" value="PJZ75617.1"/>
    <property type="molecule type" value="Genomic_DNA"/>
</dbReference>
<evidence type="ECO:0000313" key="2">
    <source>
        <dbReference type="EMBL" id="PJZ75617.1"/>
    </source>
</evidence>
<sequence length="334" mass="37157">MKFSIFFFALFFIPLLPAHTAWWEVSGRVGYGSWNPIEKSRSEAIQNSPASGELHHGFSGSAGLGSGYSIRTFSNSGKYSFLIDYSSVKETASDRNVFLFADSASIRPVNATTMMNLNRNEFIFEYSYFWIPARFGTGVGLRTIAESTSSDPSFFATIPGAAITLYKTSQSNFGPQLSLYYLQPLADWVQFRSRVTVFYLDHGTYNENSSSITNLPGSPMPPDPLTIANDRTTIGSKRRGFDLDLSFIFPIEHNINLFTGYKLTVSEVATNRLASTGRTLDESGNFTSFSVTNAISDLAFSPYYSHFVRDTIHTIYFGVTLAVGGEEGRSKWYN</sequence>
<evidence type="ECO:0000313" key="3">
    <source>
        <dbReference type="Proteomes" id="UP000231843"/>
    </source>
</evidence>
<dbReference type="RefSeq" id="WP_100769906.1">
    <property type="nucleotide sequence ID" value="NZ_NPEA01000011.1"/>
</dbReference>
<reference evidence="2 3" key="1">
    <citation type="submission" date="2017-07" db="EMBL/GenBank/DDBJ databases">
        <title>Leptospira spp. isolated from tropical soils.</title>
        <authorList>
            <person name="Thibeaux R."/>
            <person name="Iraola G."/>
            <person name="Ferres I."/>
            <person name="Bierque E."/>
            <person name="Girault D."/>
            <person name="Soupe-Gilbert M.-E."/>
            <person name="Picardeau M."/>
            <person name="Goarant C."/>
        </authorList>
    </citation>
    <scope>NUCLEOTIDE SEQUENCE [LARGE SCALE GENOMIC DNA]</scope>
    <source>
        <strain evidence="2 3">ES4-C-A1</strain>
    </source>
</reference>
<organism evidence="2 3">
    <name type="scientific">Leptospira neocaledonica</name>
    <dbReference type="NCBI Taxonomy" id="2023192"/>
    <lineage>
        <taxon>Bacteria</taxon>
        <taxon>Pseudomonadati</taxon>
        <taxon>Spirochaetota</taxon>
        <taxon>Spirochaetia</taxon>
        <taxon>Leptospirales</taxon>
        <taxon>Leptospiraceae</taxon>
        <taxon>Leptospira</taxon>
    </lineage>
</organism>
<gene>
    <name evidence="2" type="ORF">CH365_17895</name>
</gene>
<evidence type="ECO:0008006" key="4">
    <source>
        <dbReference type="Google" id="ProtNLM"/>
    </source>
</evidence>
<dbReference type="Proteomes" id="UP000231843">
    <property type="component" value="Unassembled WGS sequence"/>
</dbReference>